<dbReference type="OrthoDB" id="5295350at2"/>
<feature type="transmembrane region" description="Helical" evidence="1">
    <location>
        <begin position="148"/>
        <end position="167"/>
    </location>
</feature>
<feature type="transmembrane region" description="Helical" evidence="1">
    <location>
        <begin position="59"/>
        <end position="77"/>
    </location>
</feature>
<dbReference type="AlphaFoldDB" id="A0A330LKN4"/>
<evidence type="ECO:0000313" key="2">
    <source>
        <dbReference type="EMBL" id="SQD77627.1"/>
    </source>
</evidence>
<keyword evidence="1" id="KW-0472">Membrane</keyword>
<proteinExistence type="predicted"/>
<organism evidence="2 3">
    <name type="scientific">Moritella yayanosii</name>
    <dbReference type="NCBI Taxonomy" id="69539"/>
    <lineage>
        <taxon>Bacteria</taxon>
        <taxon>Pseudomonadati</taxon>
        <taxon>Pseudomonadota</taxon>
        <taxon>Gammaproteobacteria</taxon>
        <taxon>Alteromonadales</taxon>
        <taxon>Moritellaceae</taxon>
        <taxon>Moritella</taxon>
    </lineage>
</organism>
<evidence type="ECO:0000313" key="3">
    <source>
        <dbReference type="Proteomes" id="UP000250163"/>
    </source>
</evidence>
<evidence type="ECO:0000256" key="1">
    <source>
        <dbReference type="SAM" id="Phobius"/>
    </source>
</evidence>
<keyword evidence="3" id="KW-1185">Reference proteome</keyword>
<feature type="transmembrane region" description="Helical" evidence="1">
    <location>
        <begin position="116"/>
        <end position="136"/>
    </location>
</feature>
<protein>
    <submittedName>
        <fullName evidence="2">Putative membrane protein</fullName>
    </submittedName>
</protein>
<dbReference type="RefSeq" id="WP_112713331.1">
    <property type="nucleotide sequence ID" value="NZ_LS483250.1"/>
</dbReference>
<dbReference type="Proteomes" id="UP000250163">
    <property type="component" value="Chromosome MORIYA"/>
</dbReference>
<dbReference type="InterPro" id="IPR007404">
    <property type="entry name" value="YdjM-like"/>
</dbReference>
<reference evidence="3" key="1">
    <citation type="submission" date="2018-05" db="EMBL/GenBank/DDBJ databases">
        <authorList>
            <person name="Cea G.-C."/>
            <person name="William W."/>
        </authorList>
    </citation>
    <scope>NUCLEOTIDE SEQUENCE [LARGE SCALE GENOMIC DNA]</scope>
    <source>
        <strain evidence="3">DB21MT 5</strain>
    </source>
</reference>
<dbReference type="KEGG" id="mya:MORIYA_1149"/>
<name>A0A330LKN4_9GAMM</name>
<dbReference type="EMBL" id="LS483250">
    <property type="protein sequence ID" value="SQD77627.1"/>
    <property type="molecule type" value="Genomic_DNA"/>
</dbReference>
<keyword evidence="1" id="KW-0812">Transmembrane</keyword>
<dbReference type="Pfam" id="PF04307">
    <property type="entry name" value="YdjM"/>
    <property type="match status" value="1"/>
</dbReference>
<sequence>MANFNTHLNVAALLTGLSSASLVAAGHIELNTAIWLWFLGTMGGLLPDIDSDNSTSLDTIFNLFAFAIILIVMRYIIDEDMVDLSFLKVIAIPVVTYGVMKYGLRTIFERLTVHRGSCHSLLFLALCGLLTTQIIANVDGINSNKADSLAWLSGGFVFLGGLIHLLLDEIYSVDLRNIRIKRSFGTALKLVDLDNKLLLLAMLIAVGVLWTTTPEIETTLDMLCDWSMFSLV</sequence>
<accession>A0A330LKN4</accession>
<gene>
    <name evidence="2" type="ORF">MORIYA_1149</name>
</gene>
<feature type="transmembrane region" description="Helical" evidence="1">
    <location>
        <begin position="83"/>
        <end position="104"/>
    </location>
</feature>
<feature type="transmembrane region" description="Helical" evidence="1">
    <location>
        <begin position="197"/>
        <end position="213"/>
    </location>
</feature>
<keyword evidence="1" id="KW-1133">Transmembrane helix</keyword>